<organism evidence="2 3">
    <name type="scientific">Candidatus Ruthenibacterium avium</name>
    <dbReference type="NCBI Taxonomy" id="2838751"/>
    <lineage>
        <taxon>Bacteria</taxon>
        <taxon>Bacillati</taxon>
        <taxon>Bacillota</taxon>
        <taxon>Clostridia</taxon>
        <taxon>Eubacteriales</taxon>
        <taxon>Oscillospiraceae</taxon>
        <taxon>Ruthenibacterium</taxon>
    </lineage>
</organism>
<feature type="transmembrane region" description="Helical" evidence="1">
    <location>
        <begin position="114"/>
        <end position="136"/>
    </location>
</feature>
<protein>
    <submittedName>
        <fullName evidence="2">DUF3021 domain-containing protein</fullName>
    </submittedName>
</protein>
<gene>
    <name evidence="2" type="ORF">H9943_00260</name>
</gene>
<reference evidence="2" key="1">
    <citation type="journal article" date="2021" name="PeerJ">
        <title>Extensive microbial diversity within the chicken gut microbiome revealed by metagenomics and culture.</title>
        <authorList>
            <person name="Gilroy R."/>
            <person name="Ravi A."/>
            <person name="Getino M."/>
            <person name="Pursley I."/>
            <person name="Horton D.L."/>
            <person name="Alikhan N.F."/>
            <person name="Baker D."/>
            <person name="Gharbi K."/>
            <person name="Hall N."/>
            <person name="Watson M."/>
            <person name="Adriaenssens E.M."/>
            <person name="Foster-Nyarko E."/>
            <person name="Jarju S."/>
            <person name="Secka A."/>
            <person name="Antonio M."/>
            <person name="Oren A."/>
            <person name="Chaudhuri R.R."/>
            <person name="La Ragione R."/>
            <person name="Hildebrand F."/>
            <person name="Pallen M.J."/>
        </authorList>
    </citation>
    <scope>NUCLEOTIDE SEQUENCE</scope>
    <source>
        <strain evidence="2">ChiBcec8-14828</strain>
    </source>
</reference>
<comment type="caution">
    <text evidence="2">The sequence shown here is derived from an EMBL/GenBank/DDBJ whole genome shotgun (WGS) entry which is preliminary data.</text>
</comment>
<feature type="transmembrane region" description="Helical" evidence="1">
    <location>
        <begin position="12"/>
        <end position="34"/>
    </location>
</feature>
<dbReference type="PROSITE" id="PS51257">
    <property type="entry name" value="PROKAR_LIPOPROTEIN"/>
    <property type="match status" value="1"/>
</dbReference>
<dbReference type="InterPro" id="IPR021560">
    <property type="entry name" value="DUF3021"/>
</dbReference>
<feature type="transmembrane region" description="Helical" evidence="1">
    <location>
        <begin position="87"/>
        <end position="108"/>
    </location>
</feature>
<dbReference type="Pfam" id="PF11457">
    <property type="entry name" value="DUF3021"/>
    <property type="match status" value="1"/>
</dbReference>
<evidence type="ECO:0000256" key="1">
    <source>
        <dbReference type="SAM" id="Phobius"/>
    </source>
</evidence>
<evidence type="ECO:0000313" key="3">
    <source>
        <dbReference type="Proteomes" id="UP000824209"/>
    </source>
</evidence>
<dbReference type="EMBL" id="DWYA01000003">
    <property type="protein sequence ID" value="HJB38813.1"/>
    <property type="molecule type" value="Genomic_DNA"/>
</dbReference>
<reference evidence="2" key="2">
    <citation type="submission" date="2021-04" db="EMBL/GenBank/DDBJ databases">
        <authorList>
            <person name="Gilroy R."/>
        </authorList>
    </citation>
    <scope>NUCLEOTIDE SEQUENCE</scope>
    <source>
        <strain evidence="2">ChiBcec8-14828</strain>
    </source>
</reference>
<keyword evidence="1" id="KW-0472">Membrane</keyword>
<sequence length="150" mass="16586">MKKKIFLRALFGLPMGIAIGFVIPIVLSACIGDGMFYPVMPELIAKMGSELNAVFLQTVLCAVLGAVFGAGSIIWELDAWSIAKQSAVYFGITCAAVIAVAYVTNWMVHSMAGLLSYLAIFVVIFLAVWVVSYFVWKRKIEKMNQQMQHR</sequence>
<proteinExistence type="predicted"/>
<evidence type="ECO:0000313" key="2">
    <source>
        <dbReference type="EMBL" id="HJB38813.1"/>
    </source>
</evidence>
<dbReference type="Proteomes" id="UP000824209">
    <property type="component" value="Unassembled WGS sequence"/>
</dbReference>
<keyword evidence="1" id="KW-1133">Transmembrane helix</keyword>
<keyword evidence="1" id="KW-0812">Transmembrane</keyword>
<feature type="transmembrane region" description="Helical" evidence="1">
    <location>
        <begin position="54"/>
        <end position="75"/>
    </location>
</feature>
<name>A0A9D2M1U3_9FIRM</name>
<accession>A0A9D2M1U3</accession>
<dbReference type="AlphaFoldDB" id="A0A9D2M1U3"/>